<dbReference type="Proteomes" id="UP000461730">
    <property type="component" value="Unassembled WGS sequence"/>
</dbReference>
<proteinExistence type="predicted"/>
<dbReference type="EMBL" id="WRXN01000005">
    <property type="protein sequence ID" value="MVT09437.1"/>
    <property type="molecule type" value="Genomic_DNA"/>
</dbReference>
<reference evidence="1 2" key="1">
    <citation type="submission" date="2019-12" db="EMBL/GenBank/DDBJ databases">
        <title>Chitinophaga sp. strain ysch24 (GDMCC 1.1355), whole genome shotgun sequence.</title>
        <authorList>
            <person name="Zhang X."/>
        </authorList>
    </citation>
    <scope>NUCLEOTIDE SEQUENCE [LARGE SCALE GENOMIC DNA]</scope>
    <source>
        <strain evidence="2">ysch24</strain>
    </source>
</reference>
<evidence type="ECO:0000313" key="2">
    <source>
        <dbReference type="Proteomes" id="UP000461730"/>
    </source>
</evidence>
<organism evidence="1 2">
    <name type="scientific">Chitinophaga tropicalis</name>
    <dbReference type="NCBI Taxonomy" id="2683588"/>
    <lineage>
        <taxon>Bacteria</taxon>
        <taxon>Pseudomonadati</taxon>
        <taxon>Bacteroidota</taxon>
        <taxon>Chitinophagia</taxon>
        <taxon>Chitinophagales</taxon>
        <taxon>Chitinophagaceae</taxon>
        <taxon>Chitinophaga</taxon>
    </lineage>
</organism>
<gene>
    <name evidence="1" type="ORF">GO493_14295</name>
</gene>
<dbReference type="AlphaFoldDB" id="A0A7K1U500"/>
<comment type="caution">
    <text evidence="1">The sequence shown here is derived from an EMBL/GenBank/DDBJ whole genome shotgun (WGS) entry which is preliminary data.</text>
</comment>
<name>A0A7K1U500_9BACT</name>
<protein>
    <submittedName>
        <fullName evidence="1">Uncharacterized protein</fullName>
    </submittedName>
</protein>
<accession>A0A7K1U500</accession>
<evidence type="ECO:0000313" key="1">
    <source>
        <dbReference type="EMBL" id="MVT09437.1"/>
    </source>
</evidence>
<keyword evidence="2" id="KW-1185">Reference proteome</keyword>
<sequence>MQLILNHVPKWLYLNQHFQVIFFKGFAFLPDMAMHFGSFIVTDDFTRVTGQSDITDGIGIVFHNIFQDNVDTQTNKRKSNRPMEPPYVRRSLAWVSTTTIKIYV</sequence>
<dbReference type="RefSeq" id="WP_157306883.1">
    <property type="nucleotide sequence ID" value="NZ_WRXN01000005.1"/>
</dbReference>